<comment type="subcellular location">
    <subcellularLocation>
        <location evidence="1">Membrane</location>
        <topology evidence="1">Multi-pass membrane protein</topology>
    </subcellularLocation>
</comment>
<evidence type="ECO:0000256" key="2">
    <source>
        <dbReference type="ARBA" id="ARBA00022692"/>
    </source>
</evidence>
<name>A0A0U9HE14_9FIRM</name>
<protein>
    <submittedName>
        <fullName evidence="7">O-antigen ligase</fullName>
    </submittedName>
</protein>
<feature type="transmembrane region" description="Helical" evidence="5">
    <location>
        <begin position="393"/>
        <end position="411"/>
    </location>
</feature>
<dbReference type="PANTHER" id="PTHR37422:SF13">
    <property type="entry name" value="LIPOPOLYSACCHARIDE BIOSYNTHESIS PROTEIN PA4999-RELATED"/>
    <property type="match status" value="1"/>
</dbReference>
<feature type="transmembrane region" description="Helical" evidence="5">
    <location>
        <begin position="313"/>
        <end position="331"/>
    </location>
</feature>
<keyword evidence="2 5" id="KW-0812">Transmembrane</keyword>
<dbReference type="Pfam" id="PF04932">
    <property type="entry name" value="Wzy_C"/>
    <property type="match status" value="1"/>
</dbReference>
<keyword evidence="8" id="KW-1185">Reference proteome</keyword>
<feature type="transmembrane region" description="Helical" evidence="5">
    <location>
        <begin position="227"/>
        <end position="248"/>
    </location>
</feature>
<dbReference type="PANTHER" id="PTHR37422">
    <property type="entry name" value="TEICHURONIC ACID BIOSYNTHESIS PROTEIN TUAE"/>
    <property type="match status" value="1"/>
</dbReference>
<reference evidence="7" key="1">
    <citation type="journal article" date="2016" name="Genome Announc.">
        <title>Draft Genome Sequence of the Syntrophic Lactate-Degrading Bacterium Tepidanaerobacter syntrophicus JLT.</title>
        <authorList>
            <person name="Matsuura N."/>
            <person name="Ohashi A."/>
            <person name="Tourlousse D.M."/>
            <person name="Sekiguchi Y."/>
        </authorList>
    </citation>
    <scope>NUCLEOTIDE SEQUENCE [LARGE SCALE GENOMIC DNA]</scope>
    <source>
        <strain evidence="7">JL</strain>
    </source>
</reference>
<proteinExistence type="predicted"/>
<sequence>MENSLSSLIQNSIIINILKRLFQSSLYENSSFYKALRKLGDVVLKAFRNSGLRAIFTYRNWDNEAIENSKIISPVLRLSHPINTLIDLANDAIKSSFLVETVLKAINTFIQTPLIATAYIFLPSSFAVLALKVFLEGLAVKTLVSQILFLCAIFFILYSTASLDSILGSSIIYKVVDWIFDTNDKRIPENQTSLSEISVRDKRVLALLGIFIGILYYFLTKTIFIKIFGALCGSVLIYLWPAIGLYLAGFLLPLAPTTYTAGIIGITFLAVVLNDKYRFKDGMPANVLPAILFLITAVIAAIFSIARGDSLKVLPLYLIYFMLFYISQILFRNPKTIKRMLIALAMSVLAISLMGIYQYFFVKVPTAAAWVDVKQFPELETRVYATLENPNVLGEYLGLTIPIFLGLFFAVDKFRQKVVVLGVLGLSFLCLILTFSRGAWLGLAASVVIFSLLKAPVILILIIAAAAVAPAFLPSVVYERIASIGSLEDSSNLYRLTIWTAALRMFKDYWLTGVGLGSTAFALVYRNYMIAGASAVHAHNLYLQISLEMGIIGVFALIWMAFRGFSQALSSIERPWKMSYVLAGIATGLLGHLFHGLFDYVWYSPRIVMAFWMLSGMMSAMTYIKLPDDTAKEEILQ</sequence>
<feature type="transmembrane region" description="Helical" evidence="5">
    <location>
        <begin position="254"/>
        <end position="273"/>
    </location>
</feature>
<feature type="transmembrane region" description="Helical" evidence="5">
    <location>
        <begin position="418"/>
        <end position="436"/>
    </location>
</feature>
<dbReference type="GO" id="GO:0016874">
    <property type="term" value="F:ligase activity"/>
    <property type="evidence" value="ECO:0007669"/>
    <property type="project" value="UniProtKB-KW"/>
</dbReference>
<feature type="transmembrane region" description="Helical" evidence="5">
    <location>
        <begin position="609"/>
        <end position="626"/>
    </location>
</feature>
<dbReference type="Proteomes" id="UP000062160">
    <property type="component" value="Unassembled WGS sequence"/>
</dbReference>
<feature type="transmembrane region" description="Helical" evidence="5">
    <location>
        <begin position="448"/>
        <end position="473"/>
    </location>
</feature>
<dbReference type="InterPro" id="IPR007016">
    <property type="entry name" value="O-antigen_ligase-rel_domated"/>
</dbReference>
<organism evidence="7">
    <name type="scientific">Tepidanaerobacter syntrophicus</name>
    <dbReference type="NCBI Taxonomy" id="224999"/>
    <lineage>
        <taxon>Bacteria</taxon>
        <taxon>Bacillati</taxon>
        <taxon>Bacillota</taxon>
        <taxon>Clostridia</taxon>
        <taxon>Thermosediminibacterales</taxon>
        <taxon>Tepidanaerobacteraceae</taxon>
        <taxon>Tepidanaerobacter</taxon>
    </lineage>
</organism>
<dbReference type="STRING" id="224999.GCA_001485475_01076"/>
<dbReference type="AlphaFoldDB" id="A0A0U9HE14"/>
<dbReference type="GO" id="GO:0016020">
    <property type="term" value="C:membrane"/>
    <property type="evidence" value="ECO:0007669"/>
    <property type="project" value="UniProtKB-SubCell"/>
</dbReference>
<keyword evidence="3 5" id="KW-1133">Transmembrane helix</keyword>
<dbReference type="InterPro" id="IPR051533">
    <property type="entry name" value="WaaL-like"/>
</dbReference>
<keyword evidence="4 5" id="KW-0472">Membrane</keyword>
<feature type="transmembrane region" description="Helical" evidence="5">
    <location>
        <begin position="340"/>
        <end position="360"/>
    </location>
</feature>
<accession>A0A0U9HE14</accession>
<feature type="transmembrane region" description="Helical" evidence="5">
    <location>
        <begin position="285"/>
        <end position="307"/>
    </location>
</feature>
<gene>
    <name evidence="7" type="ORF">TSYNT_779</name>
</gene>
<evidence type="ECO:0000256" key="1">
    <source>
        <dbReference type="ARBA" id="ARBA00004141"/>
    </source>
</evidence>
<evidence type="ECO:0000259" key="6">
    <source>
        <dbReference type="Pfam" id="PF04932"/>
    </source>
</evidence>
<evidence type="ECO:0000256" key="4">
    <source>
        <dbReference type="ARBA" id="ARBA00023136"/>
    </source>
</evidence>
<evidence type="ECO:0000256" key="3">
    <source>
        <dbReference type="ARBA" id="ARBA00022989"/>
    </source>
</evidence>
<feature type="transmembrane region" description="Helical" evidence="5">
    <location>
        <begin position="114"/>
        <end position="135"/>
    </location>
</feature>
<feature type="transmembrane region" description="Helical" evidence="5">
    <location>
        <begin position="204"/>
        <end position="220"/>
    </location>
</feature>
<feature type="domain" description="O-antigen ligase-related" evidence="6">
    <location>
        <begin position="424"/>
        <end position="558"/>
    </location>
</feature>
<feature type="transmembrane region" description="Helical" evidence="5">
    <location>
        <begin position="147"/>
        <end position="173"/>
    </location>
</feature>
<feature type="transmembrane region" description="Helical" evidence="5">
    <location>
        <begin position="580"/>
        <end position="603"/>
    </location>
</feature>
<feature type="transmembrane region" description="Helical" evidence="5">
    <location>
        <begin position="541"/>
        <end position="559"/>
    </location>
</feature>
<evidence type="ECO:0000313" key="8">
    <source>
        <dbReference type="Proteomes" id="UP000062160"/>
    </source>
</evidence>
<dbReference type="RefSeq" id="WP_059032484.1">
    <property type="nucleotide sequence ID" value="NZ_BSDW01000001.1"/>
</dbReference>
<dbReference type="OrthoDB" id="9804143at2"/>
<evidence type="ECO:0000313" key="7">
    <source>
        <dbReference type="EMBL" id="GAQ25061.1"/>
    </source>
</evidence>
<evidence type="ECO:0000256" key="5">
    <source>
        <dbReference type="SAM" id="Phobius"/>
    </source>
</evidence>
<feature type="transmembrane region" description="Helical" evidence="5">
    <location>
        <begin position="509"/>
        <end position="529"/>
    </location>
</feature>
<dbReference type="EMBL" id="DF977001">
    <property type="protein sequence ID" value="GAQ25061.1"/>
    <property type="molecule type" value="Genomic_DNA"/>
</dbReference>
<keyword evidence="7" id="KW-0436">Ligase</keyword>